<comment type="caution">
    <text evidence="7">The sequence shown here is derived from an EMBL/GenBank/DDBJ whole genome shotgun (WGS) entry which is preliminary data.</text>
</comment>
<dbReference type="Pfam" id="PF03704">
    <property type="entry name" value="BTAD"/>
    <property type="match status" value="1"/>
</dbReference>
<evidence type="ECO:0000259" key="5">
    <source>
        <dbReference type="SMART" id="SM00862"/>
    </source>
</evidence>
<feature type="domain" description="OmpR/PhoB-type" evidence="5">
    <location>
        <begin position="845"/>
        <end position="923"/>
    </location>
</feature>
<keyword evidence="4" id="KW-0804">Transcription</keyword>
<dbReference type="AlphaFoldDB" id="A0A3N5AZU7"/>
<dbReference type="OrthoDB" id="1137593at2"/>
<accession>A0A3N5AZU7</accession>
<dbReference type="PANTHER" id="PTHR35807">
    <property type="entry name" value="TRANSCRIPTIONAL REGULATOR REDD-RELATED"/>
    <property type="match status" value="1"/>
</dbReference>
<dbReference type="SUPFAM" id="SSF48452">
    <property type="entry name" value="TPR-like"/>
    <property type="match status" value="3"/>
</dbReference>
<dbReference type="EMBL" id="RKRF01000012">
    <property type="protein sequence ID" value="RPF50604.1"/>
    <property type="molecule type" value="Genomic_DNA"/>
</dbReference>
<dbReference type="Proteomes" id="UP000276443">
    <property type="component" value="Unassembled WGS sequence"/>
</dbReference>
<dbReference type="InterPro" id="IPR011990">
    <property type="entry name" value="TPR-like_helical_dom_sf"/>
</dbReference>
<protein>
    <submittedName>
        <fullName evidence="7">Transcriptional regulator</fullName>
    </submittedName>
</protein>
<evidence type="ECO:0000259" key="6">
    <source>
        <dbReference type="SMART" id="SM01043"/>
    </source>
</evidence>
<dbReference type="SMART" id="SM00862">
    <property type="entry name" value="Trans_reg_C"/>
    <property type="match status" value="1"/>
</dbReference>
<keyword evidence="2" id="KW-0805">Transcription regulation</keyword>
<dbReference type="InterPro" id="IPR027417">
    <property type="entry name" value="P-loop_NTPase"/>
</dbReference>
<evidence type="ECO:0000313" key="8">
    <source>
        <dbReference type="Proteomes" id="UP000276443"/>
    </source>
</evidence>
<evidence type="ECO:0000256" key="1">
    <source>
        <dbReference type="ARBA" id="ARBA00005820"/>
    </source>
</evidence>
<dbReference type="InterPro" id="IPR016032">
    <property type="entry name" value="Sig_transdc_resp-reg_C-effctor"/>
</dbReference>
<dbReference type="GO" id="GO:0006355">
    <property type="term" value="P:regulation of DNA-templated transcription"/>
    <property type="evidence" value="ECO:0007669"/>
    <property type="project" value="InterPro"/>
</dbReference>
<evidence type="ECO:0000256" key="4">
    <source>
        <dbReference type="ARBA" id="ARBA00023163"/>
    </source>
</evidence>
<keyword evidence="8" id="KW-1185">Reference proteome</keyword>
<comment type="similarity">
    <text evidence="1">Belongs to the AfsR/DnrI/RedD regulatory family.</text>
</comment>
<dbReference type="InterPro" id="IPR019734">
    <property type="entry name" value="TPR_rpt"/>
</dbReference>
<dbReference type="SUPFAM" id="SSF46894">
    <property type="entry name" value="C-terminal effector domain of the bipartite response regulators"/>
    <property type="match status" value="1"/>
</dbReference>
<dbReference type="Gene3D" id="3.40.50.300">
    <property type="entry name" value="P-loop containing nucleotide triphosphate hydrolases"/>
    <property type="match status" value="1"/>
</dbReference>
<dbReference type="SUPFAM" id="SSF52540">
    <property type="entry name" value="P-loop containing nucleoside triphosphate hydrolases"/>
    <property type="match status" value="1"/>
</dbReference>
<reference evidence="7 8" key="1">
    <citation type="submission" date="2018-11" db="EMBL/GenBank/DDBJ databases">
        <title>Genomic Encyclopedia of Type Strains, Phase IV (KMG-IV): sequencing the most valuable type-strain genomes for metagenomic binning, comparative biology and taxonomic classification.</title>
        <authorList>
            <person name="Goeker M."/>
        </authorList>
    </citation>
    <scope>NUCLEOTIDE SEQUENCE [LARGE SCALE GENOMIC DNA]</scope>
    <source>
        <strain evidence="7 8">DSM 18090</strain>
    </source>
</reference>
<dbReference type="RefSeq" id="WP_124223155.1">
    <property type="nucleotide sequence ID" value="NZ_RKRF01000012.1"/>
</dbReference>
<dbReference type="GO" id="GO:0003677">
    <property type="term" value="F:DNA binding"/>
    <property type="evidence" value="ECO:0007669"/>
    <property type="project" value="UniProtKB-KW"/>
</dbReference>
<dbReference type="InterPro" id="IPR001867">
    <property type="entry name" value="OmpR/PhoB-type_DNA-bd"/>
</dbReference>
<dbReference type="SMART" id="SM01043">
    <property type="entry name" value="BTAD"/>
    <property type="match status" value="1"/>
</dbReference>
<name>A0A3N5AZU7_9BACI</name>
<proteinExistence type="inferred from homology"/>
<dbReference type="Gene3D" id="1.25.40.10">
    <property type="entry name" value="Tetratricopeptide repeat domain"/>
    <property type="match status" value="3"/>
</dbReference>
<dbReference type="InterPro" id="IPR059106">
    <property type="entry name" value="WHD_MalT"/>
</dbReference>
<keyword evidence="3" id="KW-0238">DNA-binding</keyword>
<dbReference type="GO" id="GO:0000160">
    <property type="term" value="P:phosphorelay signal transduction system"/>
    <property type="evidence" value="ECO:0007669"/>
    <property type="project" value="InterPro"/>
</dbReference>
<dbReference type="InterPro" id="IPR051677">
    <property type="entry name" value="AfsR-DnrI-RedD_regulator"/>
</dbReference>
<dbReference type="InterPro" id="IPR036388">
    <property type="entry name" value="WH-like_DNA-bd_sf"/>
</dbReference>
<evidence type="ECO:0000313" key="7">
    <source>
        <dbReference type="EMBL" id="RPF50604.1"/>
    </source>
</evidence>
<dbReference type="InterPro" id="IPR005158">
    <property type="entry name" value="BTAD"/>
</dbReference>
<dbReference type="PANTHER" id="PTHR35807:SF2">
    <property type="entry name" value="TRANSCRIPTIONAL ACTIVATOR DOMAIN"/>
    <property type="match status" value="1"/>
</dbReference>
<dbReference type="Gene3D" id="1.10.10.10">
    <property type="entry name" value="Winged helix-like DNA-binding domain superfamily/Winged helix DNA-binding domain"/>
    <property type="match status" value="1"/>
</dbReference>
<feature type="domain" description="Bacterial transcriptional activator" evidence="6">
    <location>
        <begin position="931"/>
        <end position="1073"/>
    </location>
</feature>
<evidence type="ECO:0000256" key="3">
    <source>
        <dbReference type="ARBA" id="ARBA00023125"/>
    </source>
</evidence>
<dbReference type="SMART" id="SM00028">
    <property type="entry name" value="TPR"/>
    <property type="match status" value="2"/>
</dbReference>
<evidence type="ECO:0000256" key="2">
    <source>
        <dbReference type="ARBA" id="ARBA00023015"/>
    </source>
</evidence>
<dbReference type="Pfam" id="PF25873">
    <property type="entry name" value="WHD_MalT"/>
    <property type="match status" value="1"/>
</dbReference>
<gene>
    <name evidence="7" type="ORF">EDC24_2572</name>
</gene>
<organism evidence="7 8">
    <name type="scientific">Aquisalibacillus elongatus</name>
    <dbReference type="NCBI Taxonomy" id="485577"/>
    <lineage>
        <taxon>Bacteria</taxon>
        <taxon>Bacillati</taxon>
        <taxon>Bacillota</taxon>
        <taxon>Bacilli</taxon>
        <taxon>Bacillales</taxon>
        <taxon>Bacillaceae</taxon>
        <taxon>Aquisalibacillus</taxon>
    </lineage>
</organism>
<sequence>MSNQVPILESQFSPPVVKDRYIQRVNLHKKMQLIPSYPVTLIYSSAGYGKTMGLSSYVQYAKQPVCWLTITEYDQDFLSFMTKFIHSIQKTEPDFGVKLLKSLKDYHYHVREHEVWSMMTDVVNELELLGQDLILILDDAHHLMHAHSINKFLQLLTQHLPENIHYVLTARSKPNWSSLSRLKVKNELLEIEQKDLALSLDEVTHFIQDIHEIDLNDDDLKQIYDLTEGWPIACSMMVQQLNMGQSISSLIQMKQDGLTDLIKYMQEEVFLKQPSIVQKFLEQTSVLESITVEASDRLLRINSSQQMLEDLEEQNLFIHQIDHGTFRFHPIFKLYLENRLRYSNYDEYEFLHREAAYYFEETQDLSKSIYHHLQIKQYRVAAKILSDYGQVMLKEGKLDRMATFLEQIPEANLVDFPILKYFEGELLRYRAKYEAAEECYNSAIELADDDQNLYVLSMAFEGKARIYLDTIRPDQADHILRKAIEYREPLDVKNEEKARLYHMLGENLLNLGYANKAEFWLDKAKAFQLREDESNLEARIYLRTGRLYQARQFLMDKKEQLAKQELDHLPQSYRETDILLSIVESFMGNAEDGKTLAEQGLQLGIENESLFIEACGWMRMGHAVQLIPRYDRELSVQCYEHSLELMDQLNISRLKAEPYMGLCMLYGLAGEYEKAYHAGQMGLRETELVKDMWLSAVIRLCISIASVHCKRYDYALESLEETRHHFEACEDDYGLMIVAFWKAYLAFETNDDETFNSEIREFLRRLQTGSYDYFLKKRTYFGPIDLQLMAPLLHQARTRGIYETYVTRMIYELGFGDLERHPGYTLRIKALGEFKLFVANEQVNDSDWSRAKSKELLELLITNRHTTMTKEEIFDELWPDQDETAANKSFKVTLNGLLKILEPHRKAREDSFFILRSGSSYRLNPQSGYELDIHLFEDFIQSGLDEGHPEKSKELLLRALKLYEGDYLSNHRPVDWLIHERERLQVLFLRGAEKLAQVSVRLEDYHTCIHWCQEILSRDQTWEEAYRLLMYCYYQQNNRPQAIKWYRRCEEILEKELGIEPMKTTQDMYDMVMEFI</sequence>